<protein>
    <submittedName>
        <fullName evidence="4">S-layer homology domain-containing protein</fullName>
    </submittedName>
</protein>
<dbReference type="InterPro" id="IPR051465">
    <property type="entry name" value="Cell_Envelope_Struct_Comp"/>
</dbReference>
<feature type="domain" description="SLH" evidence="3">
    <location>
        <begin position="115"/>
        <end position="167"/>
    </location>
</feature>
<feature type="chain" id="PRO_5046645954" evidence="2">
    <location>
        <begin position="27"/>
        <end position="327"/>
    </location>
</feature>
<dbReference type="PANTHER" id="PTHR43308">
    <property type="entry name" value="OUTER MEMBRANE PROTEIN ALPHA-RELATED"/>
    <property type="match status" value="1"/>
</dbReference>
<feature type="signal peptide" evidence="2">
    <location>
        <begin position="1"/>
        <end position="26"/>
    </location>
</feature>
<dbReference type="InterPro" id="IPR001119">
    <property type="entry name" value="SLH_dom"/>
</dbReference>
<evidence type="ECO:0000259" key="3">
    <source>
        <dbReference type="PROSITE" id="PS51272"/>
    </source>
</evidence>
<evidence type="ECO:0000313" key="4">
    <source>
        <dbReference type="EMBL" id="WXB92852.1"/>
    </source>
</evidence>
<sequence length="327" mass="36982">MKKAFKSLLMAVLAIILFIPVAVPSAATFEGSLSGKSTSMDEQANYEAAASTSFRDVPSTYWAKKEIDYLVKNGIIQGYKNGNFGIKDPVTRAQAAIIVARALGIDDEYAPNPGFRDVPTTHSAYNEIAVLTKYGIFSKGTYFKPNDKLTRAQMAKIITESFGLDYKSTTSFKDVKSSDWFYKYVQALAYNGITKGDSKGYFLPYQPLTRTEFAVFMARTLNEQFRSGVQATVTGTQLLSDGRLKMNVQLFNNTKNEVFNIKGKYELYINGKLVAKSTSLREYKNVVLKPNEKRTVEFYFSPSEVKQNIKFNSSAELFFEHQWYYYQ</sequence>
<reference evidence="4 5" key="1">
    <citation type="submission" date="2024-02" db="EMBL/GenBank/DDBJ databases">
        <title>Seven novel Bacillus-like species.</title>
        <authorList>
            <person name="Liu G."/>
        </authorList>
    </citation>
    <scope>NUCLEOTIDE SEQUENCE [LARGE SCALE GENOMIC DNA]</scope>
    <source>
        <strain evidence="4 5">FJAT-52991</strain>
    </source>
</reference>
<feature type="domain" description="SLH" evidence="3">
    <location>
        <begin position="168"/>
        <end position="231"/>
    </location>
</feature>
<proteinExistence type="predicted"/>
<keyword evidence="1 2" id="KW-0732">Signal</keyword>
<dbReference type="EMBL" id="CP147404">
    <property type="protein sequence ID" value="WXB92852.1"/>
    <property type="molecule type" value="Genomic_DNA"/>
</dbReference>
<evidence type="ECO:0000256" key="1">
    <source>
        <dbReference type="ARBA" id="ARBA00022729"/>
    </source>
</evidence>
<evidence type="ECO:0000256" key="2">
    <source>
        <dbReference type="SAM" id="SignalP"/>
    </source>
</evidence>
<organism evidence="4 5">
    <name type="scientific">Bacillus kandeliae</name>
    <dbReference type="NCBI Taxonomy" id="3129297"/>
    <lineage>
        <taxon>Bacteria</taxon>
        <taxon>Bacillati</taxon>
        <taxon>Bacillota</taxon>
        <taxon>Bacilli</taxon>
        <taxon>Bacillales</taxon>
        <taxon>Bacillaceae</taxon>
        <taxon>Bacillus</taxon>
    </lineage>
</organism>
<dbReference type="Pfam" id="PF00395">
    <property type="entry name" value="SLH"/>
    <property type="match status" value="3"/>
</dbReference>
<feature type="domain" description="SLH" evidence="3">
    <location>
        <begin position="50"/>
        <end position="113"/>
    </location>
</feature>
<name>A0ABZ2N5H5_9BACI</name>
<gene>
    <name evidence="4" type="ORF">WDJ61_16745</name>
</gene>
<dbReference type="Proteomes" id="UP001387364">
    <property type="component" value="Chromosome"/>
</dbReference>
<accession>A0ABZ2N5H5</accession>
<dbReference type="RefSeq" id="WP_338751785.1">
    <property type="nucleotide sequence ID" value="NZ_CP147404.1"/>
</dbReference>
<keyword evidence="5" id="KW-1185">Reference proteome</keyword>
<dbReference type="PROSITE" id="PS51272">
    <property type="entry name" value="SLH"/>
    <property type="match status" value="3"/>
</dbReference>
<evidence type="ECO:0000313" key="5">
    <source>
        <dbReference type="Proteomes" id="UP001387364"/>
    </source>
</evidence>